<dbReference type="EMBL" id="KY322437">
    <property type="protein sequence ID" value="AUF82523.1"/>
    <property type="molecule type" value="Genomic_DNA"/>
</dbReference>
<keyword evidence="2" id="KW-1185">Reference proteome</keyword>
<organism evidence="1">
    <name type="scientific">Tetraselmis virus 1</name>
    <dbReference type="NCBI Taxonomy" id="2060617"/>
    <lineage>
        <taxon>Viruses</taxon>
        <taxon>Varidnaviria</taxon>
        <taxon>Bamfordvirae</taxon>
        <taxon>Nucleocytoviricota</taxon>
        <taxon>Megaviricetes</taxon>
        <taxon>Imitervirales</taxon>
        <taxon>Allomimiviridae</taxon>
        <taxon>Oceanusvirus</taxon>
        <taxon>Oceanusvirus kaneohense</taxon>
    </lineage>
</organism>
<evidence type="ECO:0000313" key="1">
    <source>
        <dbReference type="EMBL" id="AUF82523.1"/>
    </source>
</evidence>
<sequence length="141" mass="16273">MNNKIRACEKELSYLKKEIYKLKTISQCQEKVLQMITYKNTIDLVYSIMASIDINCYSVVNDQQHNDPYLDLCVVTIFHLLEKSKTCDIYTSILCSQCVDIIVDDISSILVAYSISKIRAFKEDKELGDLEYSDNHVNLTI</sequence>
<proteinExistence type="predicted"/>
<accession>A0A2P0VNP7</accession>
<name>A0A2P0VNP7_9VIRU</name>
<protein>
    <submittedName>
        <fullName evidence="1">Uncharacterized protein</fullName>
    </submittedName>
</protein>
<evidence type="ECO:0000313" key="2">
    <source>
        <dbReference type="Proteomes" id="UP000244773"/>
    </source>
</evidence>
<gene>
    <name evidence="1" type="ORF">TetV_441</name>
</gene>
<reference evidence="1" key="1">
    <citation type="journal article" date="2018" name="Virology">
        <title>A giant virus infecting green algae encodes key fermentation genes.</title>
        <authorList>
            <person name="Schvarcz C.R."/>
            <person name="Steward G.F."/>
        </authorList>
    </citation>
    <scope>NUCLEOTIDE SEQUENCE [LARGE SCALE GENOMIC DNA]</scope>
</reference>
<dbReference type="Proteomes" id="UP000244773">
    <property type="component" value="Segment"/>
</dbReference>